<dbReference type="EMBL" id="PXOG01000273">
    <property type="protein sequence ID" value="RGP63360.1"/>
    <property type="molecule type" value="Genomic_DNA"/>
</dbReference>
<gene>
    <name evidence="1" type="ORF">FLONG3_9921</name>
</gene>
<reference evidence="1 2" key="1">
    <citation type="journal article" date="2018" name="PLoS Pathog.">
        <title>Evolution of structural diversity of trichothecenes, a family of toxins produced by plant pathogenic and entomopathogenic fungi.</title>
        <authorList>
            <person name="Proctor R.H."/>
            <person name="McCormick S.P."/>
            <person name="Kim H.S."/>
            <person name="Cardoza R.E."/>
            <person name="Stanley A.M."/>
            <person name="Lindo L."/>
            <person name="Kelly A."/>
            <person name="Brown D.W."/>
            <person name="Lee T."/>
            <person name="Vaughan M.M."/>
            <person name="Alexander N.J."/>
            <person name="Busman M."/>
            <person name="Gutierrez S."/>
        </authorList>
    </citation>
    <scope>NUCLEOTIDE SEQUENCE [LARGE SCALE GENOMIC DNA]</scope>
    <source>
        <strain evidence="1 2">NRRL 20695</strain>
    </source>
</reference>
<keyword evidence="2" id="KW-1185">Reference proteome</keyword>
<dbReference type="GO" id="GO:0000151">
    <property type="term" value="C:ubiquitin ligase complex"/>
    <property type="evidence" value="ECO:0007669"/>
    <property type="project" value="TreeGrafter"/>
</dbReference>
<dbReference type="GO" id="GO:0005634">
    <property type="term" value="C:nucleus"/>
    <property type="evidence" value="ECO:0007669"/>
    <property type="project" value="TreeGrafter"/>
</dbReference>
<sequence>MTSQPPAAIYAELLSNIRQISVVASLSEPANPSTKADISNGGRQLNVTHQGHTQSITLPAQTSVSGVLPVAQNSRTSLSWRLPVSSAEVKPAHFSLESQALPWTSVDMKTGSPVACRNCGSEFVSQGAINTWKDLPSENWAEMMEFWHCHKPHDHEHQDSESLATKGYGANHAISAQQGVGFVDLTSFLFTETDCRGLKYSSSTMDAGFDMSSLALEDNESNKFLHVFCRKCATEVGLYNIAALSVTLFKWQITCQTKTPDPSPNSPECLAATLMATISRSGSSKSIVTPHVLGSLKSDSAARQNLHLWVLNPNVVYTASSATGRKTAMKILYKHIDSEEGDKLITSMTSDVQEITLPEAAINAAEETLLTSSQLLPTQERTFKEWNVGLLGRWEPCSGVEA</sequence>
<dbReference type="GO" id="GO:0061630">
    <property type="term" value="F:ubiquitin protein ligase activity"/>
    <property type="evidence" value="ECO:0007669"/>
    <property type="project" value="TreeGrafter"/>
</dbReference>
<dbReference type="InterPro" id="IPR019193">
    <property type="entry name" value="UBQ-conj_enz_E2-bd_prot"/>
</dbReference>
<dbReference type="Pfam" id="PF09814">
    <property type="entry name" value="HECT_2"/>
    <property type="match status" value="1"/>
</dbReference>
<evidence type="ECO:0000313" key="2">
    <source>
        <dbReference type="Proteomes" id="UP000266234"/>
    </source>
</evidence>
<dbReference type="GO" id="GO:0006513">
    <property type="term" value="P:protein monoubiquitination"/>
    <property type="evidence" value="ECO:0007669"/>
    <property type="project" value="TreeGrafter"/>
</dbReference>
<dbReference type="Proteomes" id="UP000266234">
    <property type="component" value="Unassembled WGS sequence"/>
</dbReference>
<proteinExistence type="predicted"/>
<dbReference type="STRING" id="694270.A0A395RT95"/>
<dbReference type="GO" id="GO:0051865">
    <property type="term" value="P:protein autoubiquitination"/>
    <property type="evidence" value="ECO:0007669"/>
    <property type="project" value="TreeGrafter"/>
</dbReference>
<evidence type="ECO:0000313" key="1">
    <source>
        <dbReference type="EMBL" id="RGP63360.1"/>
    </source>
</evidence>
<dbReference type="GO" id="GO:0030332">
    <property type="term" value="F:cyclin binding"/>
    <property type="evidence" value="ECO:0007669"/>
    <property type="project" value="TreeGrafter"/>
</dbReference>
<dbReference type="GO" id="GO:0031624">
    <property type="term" value="F:ubiquitin conjugating enzyme binding"/>
    <property type="evidence" value="ECO:0007669"/>
    <property type="project" value="TreeGrafter"/>
</dbReference>
<dbReference type="GO" id="GO:0005829">
    <property type="term" value="C:cytosol"/>
    <property type="evidence" value="ECO:0007669"/>
    <property type="project" value="TreeGrafter"/>
</dbReference>
<dbReference type="GO" id="GO:0000209">
    <property type="term" value="P:protein polyubiquitination"/>
    <property type="evidence" value="ECO:0007669"/>
    <property type="project" value="TreeGrafter"/>
</dbReference>
<accession>A0A395RT95</accession>
<dbReference type="GO" id="GO:0043161">
    <property type="term" value="P:proteasome-mediated ubiquitin-dependent protein catabolic process"/>
    <property type="evidence" value="ECO:0007669"/>
    <property type="project" value="TreeGrafter"/>
</dbReference>
<dbReference type="PANTHER" id="PTHR31531">
    <property type="entry name" value="E3 UBIQUITIN-PROTEIN LIGASE E3D FAMILY MEMBER"/>
    <property type="match status" value="1"/>
</dbReference>
<name>A0A395RT95_9HYPO</name>
<dbReference type="OrthoDB" id="66510at2759"/>
<dbReference type="PANTHER" id="PTHR31531:SF2">
    <property type="entry name" value="E3 UBIQUITIN-PROTEIN LIGASE E3D"/>
    <property type="match status" value="1"/>
</dbReference>
<organism evidence="1 2">
    <name type="scientific">Fusarium longipes</name>
    <dbReference type="NCBI Taxonomy" id="694270"/>
    <lineage>
        <taxon>Eukaryota</taxon>
        <taxon>Fungi</taxon>
        <taxon>Dikarya</taxon>
        <taxon>Ascomycota</taxon>
        <taxon>Pezizomycotina</taxon>
        <taxon>Sordariomycetes</taxon>
        <taxon>Hypocreomycetidae</taxon>
        <taxon>Hypocreales</taxon>
        <taxon>Nectriaceae</taxon>
        <taxon>Fusarium</taxon>
    </lineage>
</organism>
<protein>
    <recommendedName>
        <fullName evidence="3">Ubiquitin-conjugating enzyme e2c-binding</fullName>
    </recommendedName>
</protein>
<dbReference type="AlphaFoldDB" id="A0A395RT95"/>
<comment type="caution">
    <text evidence="1">The sequence shown here is derived from an EMBL/GenBank/DDBJ whole genome shotgun (WGS) entry which is preliminary data.</text>
</comment>
<evidence type="ECO:0008006" key="3">
    <source>
        <dbReference type="Google" id="ProtNLM"/>
    </source>
</evidence>